<protein>
    <submittedName>
        <fullName evidence="1">Uncharacterized protein</fullName>
    </submittedName>
</protein>
<accession>A0A9X6WJ07</accession>
<name>A0A9X6WJ07_BACTU</name>
<dbReference type="AlphaFoldDB" id="A0A9X6WJ07"/>
<dbReference type="RefSeq" id="WP_098517418.1">
    <property type="nucleotide sequence ID" value="NZ_NUVX01000067.1"/>
</dbReference>
<comment type="caution">
    <text evidence="1">The sequence shown here is derived from an EMBL/GenBank/DDBJ whole genome shotgun (WGS) entry which is preliminary data.</text>
</comment>
<reference evidence="1 2" key="1">
    <citation type="submission" date="2017-09" db="EMBL/GenBank/DDBJ databases">
        <title>Large-scale bioinformatics analysis of Bacillus genomes uncovers conserved roles of natural products in bacterial physiology.</title>
        <authorList>
            <consortium name="Agbiome Team Llc"/>
            <person name="Bleich R.M."/>
            <person name="Grubbs K.J."/>
            <person name="Santa Maria K.C."/>
            <person name="Allen S.E."/>
            <person name="Farag S."/>
            <person name="Shank E.A."/>
            <person name="Bowers A."/>
        </authorList>
    </citation>
    <scope>NUCLEOTIDE SEQUENCE [LARGE SCALE GENOMIC DNA]</scope>
    <source>
        <strain evidence="1 2">AFS085496</strain>
    </source>
</reference>
<evidence type="ECO:0000313" key="2">
    <source>
        <dbReference type="Proteomes" id="UP000224003"/>
    </source>
</evidence>
<organism evidence="1 2">
    <name type="scientific">Bacillus thuringiensis</name>
    <dbReference type="NCBI Taxonomy" id="1428"/>
    <lineage>
        <taxon>Bacteria</taxon>
        <taxon>Bacillati</taxon>
        <taxon>Bacillota</taxon>
        <taxon>Bacilli</taxon>
        <taxon>Bacillales</taxon>
        <taxon>Bacillaceae</taxon>
        <taxon>Bacillus</taxon>
        <taxon>Bacillus cereus group</taxon>
    </lineage>
</organism>
<dbReference type="Proteomes" id="UP000224003">
    <property type="component" value="Unassembled WGS sequence"/>
</dbReference>
<dbReference type="EMBL" id="NUVX01000067">
    <property type="protein sequence ID" value="PFJ31854.1"/>
    <property type="molecule type" value="Genomic_DNA"/>
</dbReference>
<evidence type="ECO:0000313" key="1">
    <source>
        <dbReference type="EMBL" id="PFJ31854.1"/>
    </source>
</evidence>
<sequence length="404" mass="47617">MCETNKWYESINEKYIRDKERFIKSMEAMLDTPRAFKSRTEKAAEDNLKYLCRDIKTKHNAWYKLPCGHIKMISNGDFYKKVFHCYGCDVLLWEKEAEEKDMTFIKKIDGEKALYQLNECKHSIVLGTFHVRKYKNRYCEECHIEELKSIADSRGLDFIEKADGKSRKAVYRFRQCGHTHTLYTHHVKKEGFSCQTCNPILNKRMKALNNKGVFIDSLDEEQFDKSMVAQMGKATSIEKWTREATEKDLTFLCRDKDIGNFGWYKLPCSHIKRISIVNIRNCKDSKNIICPYCLENSRIQSAKEKGLELLQVLNGDKALYRFEKCGHTREVYISDVERNHQVLCHECVVDKWKKEAKEANLTFIEKTENKKALYKCNCCETLQEFYIIAVRNKEFICKGCKEKQ</sequence>
<proteinExistence type="predicted"/>
<gene>
    <name evidence="1" type="ORF">COJ15_29585</name>
</gene>